<reference evidence="1" key="1">
    <citation type="submission" date="2022-02" db="EMBL/GenBank/DDBJ databases">
        <title>Plant Genome Project.</title>
        <authorList>
            <person name="Zhang R.-G."/>
        </authorList>
    </citation>
    <scope>NUCLEOTIDE SEQUENCE</scope>
    <source>
        <strain evidence="1">AT1</strain>
    </source>
</reference>
<sequence>MLLRRFKWIIGFNTNKNLSSSSPSSSSSSSSSNHPKRLSNAPLPPRPPTPPPLPKRKLPMLDAVHEIAIYIHRFHNLDLFQQGWYQIKITMRWEDSENSSLGTPARVVQYVAPEVGADDVYGVWRIDDTDHSFSTQPFRIKYARQDVLLSVMIAFNLSLGKYEGLPASAVILKFELMYAPVLENESGLQTSLDACSTAVHEFRIPPKALLGLHSYCPVHFDAFHAVLVDITVHITLLKGNFHTASAKVPSDSSAIKQLADGNFDKPKQAMLVRALLTSRDILLEELQNLSKSINQIIDLSDFTSELDDSKLFGSSLRGVVETPRAVVSAEASTMPQMGSEKPNGSVDFRDHEFFRSLSKDELLNLFHLLGSQILYLWNTFLKFHRANETKILEILRDAWANDRKAEWSIWMVYSKVDMPHQYISSGVDDSYRGAHGKAAVLRKLTEDPAQTAAVRAELHRRSIEQMRINNRSIQDLHIFGDPSRIPIVIVERVMNAPLRSTSGNSYFTNPNEKDTPSLLNDIGSKAKNKSGPNTQQRGRVLKIVVFVHGFQGHHLDLRLVRNQWLLMDSKVDVLMSEVNEEKTSGDFREMGKRLAQEVTSFVKKKMDKASRSGSLRNIKLSFVGHSIGNVIIRTALTEEIMEPYLRYLYTYLSISGPHLGYLYSSNSLFNSGLWVLKKFKGTQCIHQLTYTDDPDLQNTFLYKLCKQKTLENFKNIILLSSPQDGYVPYHSARIEMCPAAAGDNSKKGKVFMEMLNNCLDQIRAPSSEHRLFMRCDVNFDISTQGRNLNTFIGRAAHIEFLESDVFASVRGEAGRFDLVMVVVVRFCYGDAKIGVFYGRTGNNLPSDQEVVDLCKCNGIGRMRIYSPKPQTLHALRGSNIELVLGVPNDDLQRLANSTIASKWVRDYVLNYYPDVKFRIIAVGNEIDPNINDVTDCLAPLVSTITYLALVSNSFPPSQGSFEGASGSFMGPIINFLNNTSNPLLVNMYPYFSHISDPQNVPLPYALFTARGVVLQDGQFSYRNIFDVMLDATYSAVEKAGGPNVEIVVSKSGWPSAGGTAASVENAGTCYKNLINHVKGGSPKRPGRAIETYLFAMFDENQRTGDESEKHYGLFSPNKQPKYQNTWATTPLVESLVLYCTI</sequence>
<evidence type="ECO:0000313" key="1">
    <source>
        <dbReference type="EMBL" id="KAI8573251.1"/>
    </source>
</evidence>
<evidence type="ECO:0000313" key="2">
    <source>
        <dbReference type="Proteomes" id="UP001062846"/>
    </source>
</evidence>
<accession>A0ACC0Q5Y7</accession>
<dbReference type="EMBL" id="CM046388">
    <property type="protein sequence ID" value="KAI8573251.1"/>
    <property type="molecule type" value="Genomic_DNA"/>
</dbReference>
<dbReference type="Proteomes" id="UP001062846">
    <property type="component" value="Chromosome 1"/>
</dbReference>
<keyword evidence="2" id="KW-1185">Reference proteome</keyword>
<protein>
    <submittedName>
        <fullName evidence="1">Uncharacterized protein</fullName>
    </submittedName>
</protein>
<proteinExistence type="predicted"/>
<organism evidence="1 2">
    <name type="scientific">Rhododendron molle</name>
    <name type="common">Chinese azalea</name>
    <name type="synonym">Azalea mollis</name>
    <dbReference type="NCBI Taxonomy" id="49168"/>
    <lineage>
        <taxon>Eukaryota</taxon>
        <taxon>Viridiplantae</taxon>
        <taxon>Streptophyta</taxon>
        <taxon>Embryophyta</taxon>
        <taxon>Tracheophyta</taxon>
        <taxon>Spermatophyta</taxon>
        <taxon>Magnoliopsida</taxon>
        <taxon>eudicotyledons</taxon>
        <taxon>Gunneridae</taxon>
        <taxon>Pentapetalae</taxon>
        <taxon>asterids</taxon>
        <taxon>Ericales</taxon>
        <taxon>Ericaceae</taxon>
        <taxon>Ericoideae</taxon>
        <taxon>Rhodoreae</taxon>
        <taxon>Rhododendron</taxon>
    </lineage>
</organism>
<gene>
    <name evidence="1" type="ORF">RHMOL_Rhmol01G0263800</name>
</gene>
<name>A0ACC0Q5Y7_RHOML</name>
<comment type="caution">
    <text evidence="1">The sequence shown here is derived from an EMBL/GenBank/DDBJ whole genome shotgun (WGS) entry which is preliminary data.</text>
</comment>